<evidence type="ECO:0000313" key="3">
    <source>
        <dbReference type="Proteomes" id="UP000758155"/>
    </source>
</evidence>
<keyword evidence="1" id="KW-0472">Membrane</keyword>
<dbReference type="AlphaFoldDB" id="A0A9P4WVI7"/>
<dbReference type="OrthoDB" id="10493364at2759"/>
<feature type="transmembrane region" description="Helical" evidence="1">
    <location>
        <begin position="51"/>
        <end position="73"/>
    </location>
</feature>
<reference evidence="2" key="1">
    <citation type="submission" date="2019-04" db="EMBL/GenBank/DDBJ databases">
        <title>Sequencing of skin fungus with MAO and IRED activity.</title>
        <authorList>
            <person name="Marsaioli A.J."/>
            <person name="Bonatto J.M.C."/>
            <person name="Reis Junior O."/>
        </authorList>
    </citation>
    <scope>NUCLEOTIDE SEQUENCE</scope>
    <source>
        <strain evidence="2">28M1</strain>
    </source>
</reference>
<keyword evidence="1" id="KW-0812">Transmembrane</keyword>
<gene>
    <name evidence="2" type="ORF">E8E12_009444</name>
</gene>
<dbReference type="Proteomes" id="UP000758155">
    <property type="component" value="Unassembled WGS sequence"/>
</dbReference>
<accession>A0A9P4WVI7</accession>
<organism evidence="2 3">
    <name type="scientific">Didymella heteroderae</name>
    <dbReference type="NCBI Taxonomy" id="1769908"/>
    <lineage>
        <taxon>Eukaryota</taxon>
        <taxon>Fungi</taxon>
        <taxon>Dikarya</taxon>
        <taxon>Ascomycota</taxon>
        <taxon>Pezizomycotina</taxon>
        <taxon>Dothideomycetes</taxon>
        <taxon>Pleosporomycetidae</taxon>
        <taxon>Pleosporales</taxon>
        <taxon>Pleosporineae</taxon>
        <taxon>Didymellaceae</taxon>
        <taxon>Didymella</taxon>
    </lineage>
</organism>
<evidence type="ECO:0000256" key="1">
    <source>
        <dbReference type="SAM" id="Phobius"/>
    </source>
</evidence>
<protein>
    <submittedName>
        <fullName evidence="2">Uncharacterized protein</fullName>
    </submittedName>
</protein>
<evidence type="ECO:0000313" key="2">
    <source>
        <dbReference type="EMBL" id="KAF3042731.1"/>
    </source>
</evidence>
<comment type="caution">
    <text evidence="2">The sequence shown here is derived from an EMBL/GenBank/DDBJ whole genome shotgun (WGS) entry which is preliminary data.</text>
</comment>
<keyword evidence="1" id="KW-1133">Transmembrane helix</keyword>
<feature type="transmembrane region" description="Helical" evidence="1">
    <location>
        <begin position="17"/>
        <end position="39"/>
    </location>
</feature>
<name>A0A9P4WVI7_9PLEO</name>
<proteinExistence type="predicted"/>
<dbReference type="EMBL" id="SWKV01000015">
    <property type="protein sequence ID" value="KAF3042731.1"/>
    <property type="molecule type" value="Genomic_DNA"/>
</dbReference>
<keyword evidence="3" id="KW-1185">Reference proteome</keyword>
<sequence>MDTATPTSFYRRAADNVMFFGSILTLIFDILIVVTTLILEVTRYVRFAEEWVILAFCSMSTGLLFSIGITLALKAEGQQCSNMGDVVVQKKDEFKS</sequence>